<sequence>MPILSSYATRPTACPQATPIATIRADYDRDGFAVIPGLADAAELAALRQTYDRLFESQAGWGSGDFFDMLAVEGAPGRPAGEAAEALRLPQLAWPSRYAPELAAAPLRLAAEAIGKDLLGPEAELVWEFAIMKPPRVGAPTPWHQDEASFTLGTPYRTAVSVWIPLQDTDAANGCMLYVPGSHRGILLPHESVDAAGRAHALRAVGVDPSRGVPVPLRAGDAVLHHSRTLHSAGPNTSAAPRRALTLEFAVKSKADMVRRDFAWNHGKRTAHAERAARALPVGQRMRQSLRRTLIRLGLR</sequence>
<comment type="caution">
    <text evidence="1">The sequence shown here is derived from an EMBL/GenBank/DDBJ whole genome shotgun (WGS) entry which is preliminary data.</text>
</comment>
<reference evidence="2" key="1">
    <citation type="journal article" date="2019" name="Int. J. Syst. Evol. Microbiol.">
        <title>The Global Catalogue of Microorganisms (GCM) 10K type strain sequencing project: providing services to taxonomists for standard genome sequencing and annotation.</title>
        <authorList>
            <consortium name="The Broad Institute Genomics Platform"/>
            <consortium name="The Broad Institute Genome Sequencing Center for Infectious Disease"/>
            <person name="Wu L."/>
            <person name="Ma J."/>
        </authorList>
    </citation>
    <scope>NUCLEOTIDE SEQUENCE [LARGE SCALE GENOMIC DNA]</scope>
    <source>
        <strain evidence="2">CECT 7131</strain>
    </source>
</reference>
<protein>
    <submittedName>
        <fullName evidence="1">Phytanoyl-CoA dioxygenase family protein</fullName>
    </submittedName>
</protein>
<evidence type="ECO:0000313" key="1">
    <source>
        <dbReference type="EMBL" id="MDN3563938.1"/>
    </source>
</evidence>
<keyword evidence="1" id="KW-0223">Dioxygenase</keyword>
<dbReference type="SUPFAM" id="SSF51197">
    <property type="entry name" value="Clavaminate synthase-like"/>
    <property type="match status" value="1"/>
</dbReference>
<dbReference type="PANTHER" id="PTHR20883">
    <property type="entry name" value="PHYTANOYL-COA DIOXYGENASE DOMAIN CONTAINING 1"/>
    <property type="match status" value="1"/>
</dbReference>
<keyword evidence="2" id="KW-1185">Reference proteome</keyword>
<dbReference type="EMBL" id="JAUFPN010000054">
    <property type="protein sequence ID" value="MDN3563938.1"/>
    <property type="molecule type" value="Genomic_DNA"/>
</dbReference>
<evidence type="ECO:0000313" key="2">
    <source>
        <dbReference type="Proteomes" id="UP001529369"/>
    </source>
</evidence>
<dbReference type="Pfam" id="PF05721">
    <property type="entry name" value="PhyH"/>
    <property type="match status" value="1"/>
</dbReference>
<dbReference type="RefSeq" id="WP_290315731.1">
    <property type="nucleotide sequence ID" value="NZ_JAUFPN010000054.1"/>
</dbReference>
<keyword evidence="1" id="KW-0560">Oxidoreductase</keyword>
<dbReference type="GO" id="GO:0051213">
    <property type="term" value="F:dioxygenase activity"/>
    <property type="evidence" value="ECO:0007669"/>
    <property type="project" value="UniProtKB-KW"/>
</dbReference>
<organism evidence="1 2">
    <name type="scientific">Paeniroseomonas aquatica</name>
    <dbReference type="NCBI Taxonomy" id="373043"/>
    <lineage>
        <taxon>Bacteria</taxon>
        <taxon>Pseudomonadati</taxon>
        <taxon>Pseudomonadota</taxon>
        <taxon>Alphaproteobacteria</taxon>
        <taxon>Acetobacterales</taxon>
        <taxon>Acetobacteraceae</taxon>
        <taxon>Paeniroseomonas</taxon>
    </lineage>
</organism>
<accession>A0ABT8A340</accession>
<dbReference type="PANTHER" id="PTHR20883:SF46">
    <property type="entry name" value="PHYTANOYL-COA HYDROXYLASE"/>
    <property type="match status" value="1"/>
</dbReference>
<proteinExistence type="predicted"/>
<dbReference type="Gene3D" id="2.60.120.620">
    <property type="entry name" value="q2cbj1_9rhob like domain"/>
    <property type="match status" value="1"/>
</dbReference>
<dbReference type="Proteomes" id="UP001529369">
    <property type="component" value="Unassembled WGS sequence"/>
</dbReference>
<name>A0ABT8A340_9PROT</name>
<gene>
    <name evidence="1" type="ORF">QWZ14_06045</name>
</gene>
<dbReference type="InterPro" id="IPR008775">
    <property type="entry name" value="Phytyl_CoA_dOase-like"/>
</dbReference>